<reference evidence="1" key="1">
    <citation type="journal article" date="2023" name="G3 (Bethesda)">
        <title>A reference genome for the long-term kleptoplast-retaining sea slug Elysia crispata morphotype clarki.</title>
        <authorList>
            <person name="Eastman K.E."/>
            <person name="Pendleton A.L."/>
            <person name="Shaikh M.A."/>
            <person name="Suttiyut T."/>
            <person name="Ogas R."/>
            <person name="Tomko P."/>
            <person name="Gavelis G."/>
            <person name="Widhalm J.R."/>
            <person name="Wisecaver J.H."/>
        </authorList>
    </citation>
    <scope>NUCLEOTIDE SEQUENCE</scope>
    <source>
        <strain evidence="1">ECLA1</strain>
    </source>
</reference>
<dbReference type="Proteomes" id="UP001283361">
    <property type="component" value="Unassembled WGS sequence"/>
</dbReference>
<accession>A0AAE0ZXN2</accession>
<keyword evidence="2" id="KW-1185">Reference proteome</keyword>
<feature type="non-terminal residue" evidence="1">
    <location>
        <position position="1"/>
    </location>
</feature>
<evidence type="ECO:0000313" key="2">
    <source>
        <dbReference type="Proteomes" id="UP001283361"/>
    </source>
</evidence>
<organism evidence="1 2">
    <name type="scientific">Elysia crispata</name>
    <name type="common">lettuce slug</name>
    <dbReference type="NCBI Taxonomy" id="231223"/>
    <lineage>
        <taxon>Eukaryota</taxon>
        <taxon>Metazoa</taxon>
        <taxon>Spiralia</taxon>
        <taxon>Lophotrochozoa</taxon>
        <taxon>Mollusca</taxon>
        <taxon>Gastropoda</taxon>
        <taxon>Heterobranchia</taxon>
        <taxon>Euthyneura</taxon>
        <taxon>Panpulmonata</taxon>
        <taxon>Sacoglossa</taxon>
        <taxon>Placobranchoidea</taxon>
        <taxon>Plakobranchidae</taxon>
        <taxon>Elysia</taxon>
    </lineage>
</organism>
<sequence length="116" mass="13599">LNSRGLYIFGVWMRVLREKERSGSLLDQPSKFINPESRHQSCYPVISTAKPRKLLNCVKRFDYRRRSTFKDIEFVISWFMAGKYLCLNCSTASSESKASGDQTARHLLSEMFFRYL</sequence>
<evidence type="ECO:0000313" key="1">
    <source>
        <dbReference type="EMBL" id="KAK3777172.1"/>
    </source>
</evidence>
<protein>
    <submittedName>
        <fullName evidence="1">Uncharacterized protein</fullName>
    </submittedName>
</protein>
<dbReference type="EMBL" id="JAWDGP010003118">
    <property type="protein sequence ID" value="KAK3777172.1"/>
    <property type="molecule type" value="Genomic_DNA"/>
</dbReference>
<proteinExistence type="predicted"/>
<dbReference type="AlphaFoldDB" id="A0AAE0ZXN2"/>
<name>A0AAE0ZXN2_9GAST</name>
<gene>
    <name evidence="1" type="ORF">RRG08_003014</name>
</gene>
<comment type="caution">
    <text evidence="1">The sequence shown here is derived from an EMBL/GenBank/DDBJ whole genome shotgun (WGS) entry which is preliminary data.</text>
</comment>